<dbReference type="Proteomes" id="UP000198919">
    <property type="component" value="Unassembled WGS sequence"/>
</dbReference>
<reference evidence="1 4" key="3">
    <citation type="journal article" date="2017" name="Nat. Microbiol.">
        <title>Natural product diversity associated with the nematode symbionts Photorhabdus and Xenorhabdus.</title>
        <authorList>
            <person name="Tobias N.J."/>
            <person name="Wolff H."/>
            <person name="Djahanschiri B."/>
            <person name="Grundmann F."/>
            <person name="Kronenwerth M."/>
            <person name="Shi Y.M."/>
            <person name="Simonyi S."/>
            <person name="Grun P."/>
            <person name="Shapiro-Ilan D."/>
            <person name="Pidot S.J."/>
            <person name="Stinear T.P."/>
            <person name="Ebersberger I."/>
            <person name="Bode H.B."/>
        </authorList>
    </citation>
    <scope>NUCLEOTIDE SEQUENCE [LARGE SCALE GENOMIC DNA]</scope>
    <source>
        <strain evidence="1 4">DSM 17908</strain>
    </source>
</reference>
<evidence type="ECO:0000313" key="1">
    <source>
        <dbReference type="EMBL" id="PHM45203.1"/>
    </source>
</evidence>
<evidence type="ECO:0000313" key="2">
    <source>
        <dbReference type="EMBL" id="SFI77963.1"/>
    </source>
</evidence>
<protein>
    <submittedName>
        <fullName evidence="2">Uncharacterized protein</fullName>
    </submittedName>
</protein>
<dbReference type="AlphaFoldDB" id="A0A1I3KZQ4"/>
<accession>A0A1I3KZQ4</accession>
<gene>
    <name evidence="2" type="ORF">SAMN05421680_103246</name>
    <name evidence="1" type="ORF">Xmau_01417</name>
</gene>
<dbReference type="Proteomes" id="UP000224607">
    <property type="component" value="Unassembled WGS sequence"/>
</dbReference>
<evidence type="ECO:0000313" key="4">
    <source>
        <dbReference type="Proteomes" id="UP000224607"/>
    </source>
</evidence>
<name>A0A1I3KZQ4_9GAMM</name>
<proteinExistence type="predicted"/>
<keyword evidence="4" id="KW-1185">Reference proteome</keyword>
<reference evidence="2" key="2">
    <citation type="submission" date="2016-10" db="EMBL/GenBank/DDBJ databases">
        <authorList>
            <person name="de Groot N.N."/>
        </authorList>
    </citation>
    <scope>NUCLEOTIDE SEQUENCE [LARGE SCALE GENOMIC DNA]</scope>
    <source>
        <strain evidence="2">DSM 17908</strain>
    </source>
</reference>
<dbReference type="EMBL" id="FORG01000003">
    <property type="protein sequence ID" value="SFI77963.1"/>
    <property type="molecule type" value="Genomic_DNA"/>
</dbReference>
<organism evidence="2 3">
    <name type="scientific">Xenorhabdus mauleonii</name>
    <dbReference type="NCBI Taxonomy" id="351675"/>
    <lineage>
        <taxon>Bacteria</taxon>
        <taxon>Pseudomonadati</taxon>
        <taxon>Pseudomonadota</taxon>
        <taxon>Gammaproteobacteria</taxon>
        <taxon>Enterobacterales</taxon>
        <taxon>Morganellaceae</taxon>
        <taxon>Xenorhabdus</taxon>
    </lineage>
</organism>
<evidence type="ECO:0000313" key="3">
    <source>
        <dbReference type="Proteomes" id="UP000198919"/>
    </source>
</evidence>
<dbReference type="EMBL" id="NITY01000003">
    <property type="protein sequence ID" value="PHM45203.1"/>
    <property type="molecule type" value="Genomic_DNA"/>
</dbReference>
<sequence length="46" mass="5567">MMTLMEIWIFYKGIYHIVWIEGFKIESLKIESSKIDTFKMHNAVMI</sequence>
<reference evidence="3" key="1">
    <citation type="submission" date="2016-10" db="EMBL/GenBank/DDBJ databases">
        <authorList>
            <person name="Varghese N."/>
            <person name="Submissions S."/>
        </authorList>
    </citation>
    <scope>NUCLEOTIDE SEQUENCE [LARGE SCALE GENOMIC DNA]</scope>
    <source>
        <strain evidence="3">DSM 17908</strain>
    </source>
</reference>